<dbReference type="InterPro" id="IPR038966">
    <property type="entry name" value="TMA17"/>
</dbReference>
<reference evidence="2 3" key="1">
    <citation type="submission" date="2017-03" db="EMBL/GenBank/DDBJ databases">
        <title>Genomes of endolithic fungi from Antarctica.</title>
        <authorList>
            <person name="Coleine C."/>
            <person name="Masonjones S."/>
            <person name="Stajich J.E."/>
        </authorList>
    </citation>
    <scope>NUCLEOTIDE SEQUENCE [LARGE SCALE GENOMIC DNA]</scope>
    <source>
        <strain evidence="2 3">CCFEE 6315</strain>
    </source>
</reference>
<dbReference type="AlphaFoldDB" id="A0A4U0TSU3"/>
<dbReference type="OrthoDB" id="548474at2759"/>
<feature type="compositionally biased region" description="Acidic residues" evidence="1">
    <location>
        <begin position="158"/>
        <end position="170"/>
    </location>
</feature>
<dbReference type="PANTHER" id="PTHR40422">
    <property type="entry name" value="TRANSLATION MACHINERY-ASSOCIATED PROTEIN 17"/>
    <property type="match status" value="1"/>
</dbReference>
<comment type="caution">
    <text evidence="2">The sequence shown here is derived from an EMBL/GenBank/DDBJ whole genome shotgun (WGS) entry which is preliminary data.</text>
</comment>
<keyword evidence="3" id="KW-1185">Reference proteome</keyword>
<sequence length="170" mass="18220">MANSIIPAASPDTVDDPSNPIPPARFANALLSLPISALHSKTAELQNALAHLHESNAYMIPYAEAGDFECQTARTENEVVMSRLEERVRLIRDEIGRRGMGGGGEGGCRAVVDATGWEAEEGVNGDRNGEGEGLQPQARNGSVTDAELRRRVEAQMNNDEEEEGGDGVHL</sequence>
<proteinExistence type="predicted"/>
<dbReference type="GO" id="GO:0030674">
    <property type="term" value="F:protein-macromolecule adaptor activity"/>
    <property type="evidence" value="ECO:0007669"/>
    <property type="project" value="TreeGrafter"/>
</dbReference>
<feature type="region of interest" description="Disordered" evidence="1">
    <location>
        <begin position="1"/>
        <end position="21"/>
    </location>
</feature>
<gene>
    <name evidence="2" type="ORF">B0A50_06090</name>
</gene>
<dbReference type="PANTHER" id="PTHR40422:SF1">
    <property type="entry name" value="TRANSLATION MACHINERY-ASSOCIATED PROTEIN 17"/>
    <property type="match status" value="1"/>
</dbReference>
<protein>
    <submittedName>
        <fullName evidence="2">Uncharacterized protein</fullName>
    </submittedName>
</protein>
<evidence type="ECO:0000313" key="3">
    <source>
        <dbReference type="Proteomes" id="UP000308549"/>
    </source>
</evidence>
<dbReference type="GO" id="GO:0070682">
    <property type="term" value="P:proteasome regulatory particle assembly"/>
    <property type="evidence" value="ECO:0007669"/>
    <property type="project" value="InterPro"/>
</dbReference>
<organism evidence="2 3">
    <name type="scientific">Salinomyces thailandicus</name>
    <dbReference type="NCBI Taxonomy" id="706561"/>
    <lineage>
        <taxon>Eukaryota</taxon>
        <taxon>Fungi</taxon>
        <taxon>Dikarya</taxon>
        <taxon>Ascomycota</taxon>
        <taxon>Pezizomycotina</taxon>
        <taxon>Dothideomycetes</taxon>
        <taxon>Dothideomycetidae</taxon>
        <taxon>Mycosphaerellales</taxon>
        <taxon>Teratosphaeriaceae</taxon>
        <taxon>Salinomyces</taxon>
    </lineage>
</organism>
<dbReference type="EMBL" id="NAJL01000039">
    <property type="protein sequence ID" value="TKA24992.1"/>
    <property type="molecule type" value="Genomic_DNA"/>
</dbReference>
<dbReference type="Proteomes" id="UP000308549">
    <property type="component" value="Unassembled WGS sequence"/>
</dbReference>
<accession>A0A4U0TSU3</accession>
<name>A0A4U0TSU3_9PEZI</name>
<feature type="region of interest" description="Disordered" evidence="1">
    <location>
        <begin position="121"/>
        <end position="170"/>
    </location>
</feature>
<evidence type="ECO:0000313" key="2">
    <source>
        <dbReference type="EMBL" id="TKA24992.1"/>
    </source>
</evidence>
<evidence type="ECO:0000256" key="1">
    <source>
        <dbReference type="SAM" id="MobiDB-lite"/>
    </source>
</evidence>